<accession>A0A1G9IFV5</accession>
<organism evidence="5 6">
    <name type="scientific">Tessaracoccus oleiagri</name>
    <dbReference type="NCBI Taxonomy" id="686624"/>
    <lineage>
        <taxon>Bacteria</taxon>
        <taxon>Bacillati</taxon>
        <taxon>Actinomycetota</taxon>
        <taxon>Actinomycetes</taxon>
        <taxon>Propionibacteriales</taxon>
        <taxon>Propionibacteriaceae</taxon>
        <taxon>Tessaracoccus</taxon>
    </lineage>
</organism>
<dbReference type="Pfam" id="PF13377">
    <property type="entry name" value="Peripla_BP_3"/>
    <property type="match status" value="1"/>
</dbReference>
<dbReference type="SUPFAM" id="SSF53822">
    <property type="entry name" value="Periplasmic binding protein-like I"/>
    <property type="match status" value="1"/>
</dbReference>
<proteinExistence type="predicted"/>
<keyword evidence="1" id="KW-0805">Transcription regulation</keyword>
<dbReference type="RefSeq" id="WP_093249266.1">
    <property type="nucleotide sequence ID" value="NZ_FNGP01000001.1"/>
</dbReference>
<dbReference type="SUPFAM" id="SSF47413">
    <property type="entry name" value="lambda repressor-like DNA-binding domains"/>
    <property type="match status" value="1"/>
</dbReference>
<keyword evidence="2" id="KW-0238">DNA-binding</keyword>
<dbReference type="InterPro" id="IPR046335">
    <property type="entry name" value="LacI/GalR-like_sensor"/>
</dbReference>
<keyword evidence="6" id="KW-1185">Reference proteome</keyword>
<evidence type="ECO:0000256" key="3">
    <source>
        <dbReference type="ARBA" id="ARBA00023163"/>
    </source>
</evidence>
<dbReference type="Gene3D" id="3.40.50.2300">
    <property type="match status" value="2"/>
</dbReference>
<protein>
    <submittedName>
        <fullName evidence="5">Transcriptional regulator, LacI family</fullName>
    </submittedName>
</protein>
<name>A0A1G9IFV5_9ACTN</name>
<evidence type="ECO:0000313" key="5">
    <source>
        <dbReference type="EMBL" id="SDL23982.1"/>
    </source>
</evidence>
<evidence type="ECO:0000259" key="4">
    <source>
        <dbReference type="PROSITE" id="PS50932"/>
    </source>
</evidence>
<dbReference type="PROSITE" id="PS50932">
    <property type="entry name" value="HTH_LACI_2"/>
    <property type="match status" value="1"/>
</dbReference>
<dbReference type="EMBL" id="FNGP01000001">
    <property type="protein sequence ID" value="SDL23982.1"/>
    <property type="molecule type" value="Genomic_DNA"/>
</dbReference>
<sequence>MASKRNRLANSHARVKLHDVATLAGVSAQTVSRVVRNSPDVREETRKKVLEAVALLGYRPNLAARSLSAGRIGAVHVIVAAKLYHGMSESFTAIVEALAARGLAASTSIGYGTTDLRSIVPVTADAVIVLGGMQETEPWLEPIAGRVPLVYVGRTTELPKGASGVMVDQRAGARLAVEHLAAQGRRSLAHIVGPEDWLDTRLRKQGFEEAARDLGLPYESHCAGSWEGIDAARVAGALSPDVDGLFTANDHLALGFMSHAHRVGRRIPDDVAVVGFDDTSGSDAYSPPLTTVRQRFPEVGQLAVERVGAMLQGHPAEHTVLQPELVVRESA</sequence>
<dbReference type="AlphaFoldDB" id="A0A1G9IFV5"/>
<dbReference type="Pfam" id="PF00356">
    <property type="entry name" value="LacI"/>
    <property type="match status" value="1"/>
</dbReference>
<evidence type="ECO:0000256" key="2">
    <source>
        <dbReference type="ARBA" id="ARBA00023125"/>
    </source>
</evidence>
<gene>
    <name evidence="5" type="ORF">SAMN04488242_0910</name>
</gene>
<feature type="domain" description="HTH lacI-type" evidence="4">
    <location>
        <begin position="15"/>
        <end position="69"/>
    </location>
</feature>
<dbReference type="CDD" id="cd01392">
    <property type="entry name" value="HTH_LacI"/>
    <property type="match status" value="1"/>
</dbReference>
<evidence type="ECO:0000313" key="6">
    <source>
        <dbReference type="Proteomes" id="UP000199475"/>
    </source>
</evidence>
<dbReference type="OrthoDB" id="9785139at2"/>
<dbReference type="SMART" id="SM00354">
    <property type="entry name" value="HTH_LACI"/>
    <property type="match status" value="1"/>
</dbReference>
<dbReference type="PANTHER" id="PTHR30146:SF109">
    <property type="entry name" value="HTH-TYPE TRANSCRIPTIONAL REGULATOR GALS"/>
    <property type="match status" value="1"/>
</dbReference>
<dbReference type="InterPro" id="IPR010982">
    <property type="entry name" value="Lambda_DNA-bd_dom_sf"/>
</dbReference>
<keyword evidence="3" id="KW-0804">Transcription</keyword>
<dbReference type="GO" id="GO:0003700">
    <property type="term" value="F:DNA-binding transcription factor activity"/>
    <property type="evidence" value="ECO:0007669"/>
    <property type="project" value="TreeGrafter"/>
</dbReference>
<evidence type="ECO:0000256" key="1">
    <source>
        <dbReference type="ARBA" id="ARBA00023015"/>
    </source>
</evidence>
<dbReference type="Proteomes" id="UP000199475">
    <property type="component" value="Unassembled WGS sequence"/>
</dbReference>
<dbReference type="InterPro" id="IPR000843">
    <property type="entry name" value="HTH_LacI"/>
</dbReference>
<dbReference type="InterPro" id="IPR028082">
    <property type="entry name" value="Peripla_BP_I"/>
</dbReference>
<dbReference type="PROSITE" id="PS00356">
    <property type="entry name" value="HTH_LACI_1"/>
    <property type="match status" value="1"/>
</dbReference>
<dbReference type="GO" id="GO:0000976">
    <property type="term" value="F:transcription cis-regulatory region binding"/>
    <property type="evidence" value="ECO:0007669"/>
    <property type="project" value="TreeGrafter"/>
</dbReference>
<dbReference type="PANTHER" id="PTHR30146">
    <property type="entry name" value="LACI-RELATED TRANSCRIPTIONAL REPRESSOR"/>
    <property type="match status" value="1"/>
</dbReference>
<reference evidence="5 6" key="1">
    <citation type="submission" date="2016-10" db="EMBL/GenBank/DDBJ databases">
        <authorList>
            <person name="de Groot N.N."/>
        </authorList>
    </citation>
    <scope>NUCLEOTIDE SEQUENCE [LARGE SCALE GENOMIC DNA]</scope>
    <source>
        <strain evidence="5 6">CGMCC 1.9159</strain>
    </source>
</reference>
<dbReference type="STRING" id="686624.SAMN04488242_0910"/>
<dbReference type="Gene3D" id="1.10.260.40">
    <property type="entry name" value="lambda repressor-like DNA-binding domains"/>
    <property type="match status" value="1"/>
</dbReference>